<feature type="transmembrane region" description="Helical" evidence="1">
    <location>
        <begin position="140"/>
        <end position="168"/>
    </location>
</feature>
<feature type="transmembrane region" description="Helical" evidence="1">
    <location>
        <begin position="317"/>
        <end position="336"/>
    </location>
</feature>
<feature type="transmembrane region" description="Helical" evidence="1">
    <location>
        <begin position="288"/>
        <end position="305"/>
    </location>
</feature>
<keyword evidence="1" id="KW-0472">Membrane</keyword>
<gene>
    <name evidence="2" type="ORF">J3A84_02500</name>
</gene>
<feature type="transmembrane region" description="Helical" evidence="1">
    <location>
        <begin position="81"/>
        <end position="101"/>
    </location>
</feature>
<feature type="transmembrane region" description="Helical" evidence="1">
    <location>
        <begin position="257"/>
        <end position="276"/>
    </location>
</feature>
<dbReference type="RefSeq" id="WP_207598410.1">
    <property type="nucleotide sequence ID" value="NZ_JAFNJU010000001.1"/>
</dbReference>
<dbReference type="EMBL" id="JAFNJU010000001">
    <property type="protein sequence ID" value="MBO1263914.1"/>
    <property type="molecule type" value="Genomic_DNA"/>
</dbReference>
<keyword evidence="1" id="KW-0812">Transmembrane</keyword>
<name>A0A939H7I9_9CLOT</name>
<keyword evidence="3" id="KW-1185">Reference proteome</keyword>
<keyword evidence="1" id="KW-1133">Transmembrane helix</keyword>
<accession>A0A939H7I9</accession>
<sequence length="577" mass="66583">MKVIERIKGQFAGLGDSFLRYPVTVLLSITLMVILIIQNERNIDGIYDTEMLRRLAMTAAIGMLASISLKHLQERFWPDKPALILVTVPSALLMTLYYIFFTEDMNQISGMRFIGFILTLIIAVFYTLKLKTNRNYEPYVIRIFNGFFLTVLYSGVLYFGISAILFTINALFDADIDGKWFFYFFLMVTFIFGALMFLSKLPIKEEHFEDYPYSKALKILLLYIVIPLITIYTGILYVYFIRILVTQEWPRGLVSNLVLWYSVVSAAVIFFITPILEENRLAMLFRTWFPRILLPILAMMFVSIGKRIAQYGVTENRYFVVLLGIWVLLIMVYFIVKKKLTNIFIPVTLSIFALVSILGPLSAFSVSNFSQNQRFTALLEKNDMLQSGSIQPGTGVSEEDRRNISSIVSYFDSRDPSKLKYVADDFEYNDFERVFGFKREDYYGYPQMDYIYLSTDMDQSGILIEGFDYLFTVNYNTKTAETDGLTIQLDNVTDLIVSLNGQVIMTEDLSEDIERIVSDNEGRIERAQISFEDAIILKENDSVSVKLILRELSARKTDADTLDFDYINFNILVQVKN</sequence>
<feature type="transmembrane region" description="Helical" evidence="1">
    <location>
        <begin position="343"/>
        <end position="364"/>
    </location>
</feature>
<proteinExistence type="predicted"/>
<feature type="transmembrane region" description="Helical" evidence="1">
    <location>
        <begin position="219"/>
        <end position="245"/>
    </location>
</feature>
<feature type="transmembrane region" description="Helical" evidence="1">
    <location>
        <begin position="180"/>
        <end position="198"/>
    </location>
</feature>
<feature type="transmembrane region" description="Helical" evidence="1">
    <location>
        <begin position="51"/>
        <end position="69"/>
    </location>
</feature>
<feature type="transmembrane region" description="Helical" evidence="1">
    <location>
        <begin position="107"/>
        <end position="128"/>
    </location>
</feature>
<dbReference type="InterPro" id="IPR025291">
    <property type="entry name" value="DUF4153"/>
</dbReference>
<evidence type="ECO:0000313" key="2">
    <source>
        <dbReference type="EMBL" id="MBO1263914.1"/>
    </source>
</evidence>
<organism evidence="2 3">
    <name type="scientific">Proteiniclasticum aestuarii</name>
    <dbReference type="NCBI Taxonomy" id="2817862"/>
    <lineage>
        <taxon>Bacteria</taxon>
        <taxon>Bacillati</taxon>
        <taxon>Bacillota</taxon>
        <taxon>Clostridia</taxon>
        <taxon>Eubacteriales</taxon>
        <taxon>Clostridiaceae</taxon>
        <taxon>Proteiniclasticum</taxon>
    </lineage>
</organism>
<dbReference type="Pfam" id="PF13687">
    <property type="entry name" value="DUF4153"/>
    <property type="match status" value="1"/>
</dbReference>
<dbReference type="AlphaFoldDB" id="A0A939H7I9"/>
<feature type="transmembrane region" description="Helical" evidence="1">
    <location>
        <begin position="21"/>
        <end position="39"/>
    </location>
</feature>
<protein>
    <submittedName>
        <fullName evidence="2">DUF4153 domain-containing protein</fullName>
    </submittedName>
</protein>
<dbReference type="Proteomes" id="UP000664218">
    <property type="component" value="Unassembled WGS sequence"/>
</dbReference>
<reference evidence="2" key="1">
    <citation type="submission" date="2021-03" db="EMBL/GenBank/DDBJ databases">
        <title>Proteiniclasticum marinus sp. nov., isolated from tidal flat sediment.</title>
        <authorList>
            <person name="Namirimu T."/>
            <person name="Yang J.-A."/>
            <person name="Yang S.-H."/>
            <person name="Kim Y.-J."/>
            <person name="Kwon K.K."/>
        </authorList>
    </citation>
    <scope>NUCLEOTIDE SEQUENCE</scope>
    <source>
        <strain evidence="2">SCR006</strain>
    </source>
</reference>
<evidence type="ECO:0000313" key="3">
    <source>
        <dbReference type="Proteomes" id="UP000664218"/>
    </source>
</evidence>
<comment type="caution">
    <text evidence="2">The sequence shown here is derived from an EMBL/GenBank/DDBJ whole genome shotgun (WGS) entry which is preliminary data.</text>
</comment>
<evidence type="ECO:0000256" key="1">
    <source>
        <dbReference type="SAM" id="Phobius"/>
    </source>
</evidence>